<dbReference type="EMBL" id="HACG01026081">
    <property type="protein sequence ID" value="CEK72946.1"/>
    <property type="molecule type" value="Transcribed_RNA"/>
</dbReference>
<sequence>MVVTWMISVTEMSDYRIQRAAVYIVQMLTETVTMSPASFTFVSHIIMFAIDGIDNVADSHVKPSS</sequence>
<accession>A0A0B6ZYS8</accession>
<feature type="non-terminal residue" evidence="1">
    <location>
        <position position="65"/>
    </location>
</feature>
<gene>
    <name evidence="1" type="primary">ORF84622</name>
</gene>
<evidence type="ECO:0000313" key="1">
    <source>
        <dbReference type="EMBL" id="CEK72946.1"/>
    </source>
</evidence>
<name>A0A0B6ZYS8_9EUPU</name>
<dbReference type="AlphaFoldDB" id="A0A0B6ZYS8"/>
<protein>
    <submittedName>
        <fullName evidence="1">Uncharacterized protein</fullName>
    </submittedName>
</protein>
<reference evidence="1" key="1">
    <citation type="submission" date="2014-12" db="EMBL/GenBank/DDBJ databases">
        <title>Insight into the proteome of Arion vulgaris.</title>
        <authorList>
            <person name="Aradska J."/>
            <person name="Bulat T."/>
            <person name="Smidak R."/>
            <person name="Sarate P."/>
            <person name="Gangsoo J."/>
            <person name="Sialana F."/>
            <person name="Bilban M."/>
            <person name="Lubec G."/>
        </authorList>
    </citation>
    <scope>NUCLEOTIDE SEQUENCE</scope>
    <source>
        <tissue evidence="1">Skin</tissue>
    </source>
</reference>
<proteinExistence type="predicted"/>
<organism evidence="1">
    <name type="scientific">Arion vulgaris</name>
    <dbReference type="NCBI Taxonomy" id="1028688"/>
    <lineage>
        <taxon>Eukaryota</taxon>
        <taxon>Metazoa</taxon>
        <taxon>Spiralia</taxon>
        <taxon>Lophotrochozoa</taxon>
        <taxon>Mollusca</taxon>
        <taxon>Gastropoda</taxon>
        <taxon>Heterobranchia</taxon>
        <taxon>Euthyneura</taxon>
        <taxon>Panpulmonata</taxon>
        <taxon>Eupulmonata</taxon>
        <taxon>Stylommatophora</taxon>
        <taxon>Helicina</taxon>
        <taxon>Arionoidea</taxon>
        <taxon>Arionidae</taxon>
        <taxon>Arion</taxon>
    </lineage>
</organism>